<gene>
    <name evidence="2" type="ORF">K7G82_26180</name>
</gene>
<protein>
    <recommendedName>
        <fullName evidence="4">DUF2964 family protein</fullName>
    </recommendedName>
</protein>
<organism evidence="2 3">
    <name type="scientific">Sphingomonas colocasiae</name>
    <dbReference type="NCBI Taxonomy" id="1848973"/>
    <lineage>
        <taxon>Bacteria</taxon>
        <taxon>Pseudomonadati</taxon>
        <taxon>Pseudomonadota</taxon>
        <taxon>Alphaproteobacteria</taxon>
        <taxon>Sphingomonadales</taxon>
        <taxon>Sphingomonadaceae</taxon>
        <taxon>Sphingomonas</taxon>
    </lineage>
</organism>
<keyword evidence="1" id="KW-1133">Transmembrane helix</keyword>
<evidence type="ECO:0008006" key="4">
    <source>
        <dbReference type="Google" id="ProtNLM"/>
    </source>
</evidence>
<evidence type="ECO:0000313" key="3">
    <source>
        <dbReference type="Proteomes" id="UP000706039"/>
    </source>
</evidence>
<dbReference type="Proteomes" id="UP000706039">
    <property type="component" value="Unassembled WGS sequence"/>
</dbReference>
<keyword evidence="1" id="KW-0472">Membrane</keyword>
<keyword evidence="3" id="KW-1185">Reference proteome</keyword>
<evidence type="ECO:0000256" key="1">
    <source>
        <dbReference type="SAM" id="Phobius"/>
    </source>
</evidence>
<sequence>MSTIRSHGGILIAAAATALFAFLISDALGDPLIGALMGVLAFTIAMPLVAIAETPRRLRHD</sequence>
<evidence type="ECO:0000313" key="2">
    <source>
        <dbReference type="EMBL" id="MBY8825818.1"/>
    </source>
</evidence>
<dbReference type="EMBL" id="JAINVV010000013">
    <property type="protein sequence ID" value="MBY8825818.1"/>
    <property type="molecule type" value="Genomic_DNA"/>
</dbReference>
<proteinExistence type="predicted"/>
<feature type="transmembrane region" description="Helical" evidence="1">
    <location>
        <begin position="7"/>
        <end position="25"/>
    </location>
</feature>
<reference evidence="2 3" key="1">
    <citation type="submission" date="2021-08" db="EMBL/GenBank/DDBJ databases">
        <authorList>
            <person name="Tuo L."/>
        </authorList>
    </citation>
    <scope>NUCLEOTIDE SEQUENCE [LARGE SCALE GENOMIC DNA]</scope>
    <source>
        <strain evidence="2 3">JCM 31229</strain>
    </source>
</reference>
<accession>A0ABS7PWT2</accession>
<keyword evidence="1" id="KW-0812">Transmembrane</keyword>
<feature type="transmembrane region" description="Helical" evidence="1">
    <location>
        <begin position="31"/>
        <end position="52"/>
    </location>
</feature>
<dbReference type="RefSeq" id="WP_222992914.1">
    <property type="nucleotide sequence ID" value="NZ_JAINVV010000013.1"/>
</dbReference>
<name>A0ABS7PWT2_9SPHN</name>
<comment type="caution">
    <text evidence="2">The sequence shown here is derived from an EMBL/GenBank/DDBJ whole genome shotgun (WGS) entry which is preliminary data.</text>
</comment>